<dbReference type="PROSITE" id="PS51192">
    <property type="entry name" value="HELICASE_ATP_BIND_1"/>
    <property type="match status" value="1"/>
</dbReference>
<feature type="domain" description="Helicase C-terminal" evidence="4">
    <location>
        <begin position="933"/>
        <end position="1110"/>
    </location>
</feature>
<gene>
    <name evidence="5" type="ORF">DP119_10915</name>
</gene>
<evidence type="ECO:0008006" key="7">
    <source>
        <dbReference type="Google" id="ProtNLM"/>
    </source>
</evidence>
<evidence type="ECO:0000259" key="4">
    <source>
        <dbReference type="PROSITE" id="PS51194"/>
    </source>
</evidence>
<dbReference type="Gene3D" id="3.40.50.300">
    <property type="entry name" value="P-loop containing nucleotide triphosphate hydrolases"/>
    <property type="match status" value="2"/>
</dbReference>
<dbReference type="GO" id="GO:0006289">
    <property type="term" value="P:nucleotide-excision repair"/>
    <property type="evidence" value="ECO:0007669"/>
    <property type="project" value="TreeGrafter"/>
</dbReference>
<dbReference type="EMBL" id="QLZQ01000004">
    <property type="protein sequence ID" value="RAZ67268.1"/>
    <property type="molecule type" value="Genomic_DNA"/>
</dbReference>
<dbReference type="RefSeq" id="WP_112233206.1">
    <property type="nucleotide sequence ID" value="NZ_QLZQ01000004.1"/>
</dbReference>
<keyword evidence="1" id="KW-0547">Nucleotide-binding</keyword>
<dbReference type="CDD" id="cd17923">
    <property type="entry name" value="DEXHc_Hrq1-like"/>
    <property type="match status" value="1"/>
</dbReference>
<dbReference type="InterPro" id="IPR011545">
    <property type="entry name" value="DEAD/DEAH_box_helicase_dom"/>
</dbReference>
<evidence type="ECO:0000313" key="5">
    <source>
        <dbReference type="EMBL" id="RAZ67268.1"/>
    </source>
</evidence>
<protein>
    <recommendedName>
        <fullName evidence="7">DEAD/DEAH box helicase</fullName>
    </recommendedName>
</protein>
<comment type="caution">
    <text evidence="5">The sequence shown here is derived from an EMBL/GenBank/DDBJ whole genome shotgun (WGS) entry which is preliminary data.</text>
</comment>
<dbReference type="GO" id="GO:0003676">
    <property type="term" value="F:nucleic acid binding"/>
    <property type="evidence" value="ECO:0007669"/>
    <property type="project" value="InterPro"/>
</dbReference>
<dbReference type="Pfam" id="PF09369">
    <property type="entry name" value="MZB"/>
    <property type="match status" value="1"/>
</dbReference>
<keyword evidence="6" id="KW-1185">Reference proteome</keyword>
<dbReference type="InterPro" id="IPR027417">
    <property type="entry name" value="P-loop_NTPase"/>
</dbReference>
<dbReference type="PROSITE" id="PS51194">
    <property type="entry name" value="HELICASE_CTER"/>
    <property type="match status" value="1"/>
</dbReference>
<dbReference type="PANTHER" id="PTHR47957">
    <property type="entry name" value="ATP-DEPENDENT HELICASE HRQ1"/>
    <property type="match status" value="1"/>
</dbReference>
<proteinExistence type="predicted"/>
<dbReference type="GO" id="GO:0036297">
    <property type="term" value="P:interstrand cross-link repair"/>
    <property type="evidence" value="ECO:0007669"/>
    <property type="project" value="TreeGrafter"/>
</dbReference>
<evidence type="ECO:0000259" key="3">
    <source>
        <dbReference type="PROSITE" id="PS51192"/>
    </source>
</evidence>
<reference evidence="5 6" key="1">
    <citation type="submission" date="2018-06" db="EMBL/GenBank/DDBJ databases">
        <title>The draft genome sequences of strains SCU63 and S1.</title>
        <authorList>
            <person name="Gan L."/>
        </authorList>
    </citation>
    <scope>NUCLEOTIDE SEQUENCE [LARGE SCALE GENOMIC DNA]</scope>
    <source>
        <strain evidence="5 6">S1</strain>
    </source>
</reference>
<feature type="domain" description="Helicase ATP-binding" evidence="3">
    <location>
        <begin position="98"/>
        <end position="314"/>
    </location>
</feature>
<dbReference type="SMART" id="SM00490">
    <property type="entry name" value="HELICc"/>
    <property type="match status" value="1"/>
</dbReference>
<dbReference type="GO" id="GO:0005524">
    <property type="term" value="F:ATP binding"/>
    <property type="evidence" value="ECO:0007669"/>
    <property type="project" value="UniProtKB-KW"/>
</dbReference>
<dbReference type="SUPFAM" id="SSF52540">
    <property type="entry name" value="P-loop containing nucleoside triphosphate hydrolases"/>
    <property type="match status" value="2"/>
</dbReference>
<dbReference type="OrthoDB" id="143059at2"/>
<name>A0A365K418_9BACL</name>
<dbReference type="Pfam" id="PF00271">
    <property type="entry name" value="Helicase_C"/>
    <property type="match status" value="1"/>
</dbReference>
<sequence>MSIHPLHGKDRIDNDYRDYLATTFPINDEEIENAFSKELRKENLLSKGPFLEVTPPYKKGASIADLVKEKVLSKEFLTLNQEEMPANRPLYTHQEKAIRKAKGKKNFVVATGTGSGKTESFMMPILNDLFFEDELKGLQPGVRALFVYPMNALANDQMKRLRSLLKNTPEITFGRYTGETEQLESKALDKFKQQNPGIEKLPNEILSRNEMRNNPPHILVTNYAMLEYLLLRPTDTAFFDGPYSDDWKFIVLDEVHSYNGANGIEIGMLLRRLKDRILKHRSFRGSLQCIATSATLGSGAEAKQKVLKFAENIFDEPFHFKSEKDNDLIESERIDYRDEHDLLYRPNWPVYSYLLELKEKEQLNDEDILKLNQYGIKHANSMLVNERDTNTFLYDFLSADENLFNLRDLLKKKPQDLNALLNRLMAIQAKFGDVKVEEIRQGLINLVDIAGGVSPKDSQEPLLPARYHVFVRAIEGCYLKLYPKYEVSLQAKKVDEKTNHPFFEMGVCSNCGQVHLIGEEEEGKLVQRKQSQIIDEKITYTAYMIKENEKELAVDEDEEELTEEDKEAYEMCPCCASIWQKGDDSTSCCREREVTNPNLITLVKEPIKISGHSSCNHCGKKKQNPIKLFLSGSDGPAAILTTSLYQQLVLDSKKKIKNENVTSKSDLFGDLFSEELTSASFKEVTEDKYEPQKLLVFSDSRQEAAFFAPYLEYTYERDLWRSILYKTIGKYDEKEPVSLKTWATDAYSEALKWDVFTPEMDKEERKTIAEEYIMSEFIKGNVRISLEGTGLISYQLDLPDKIESKLEALAQRLNFDSGQELKITLQVLLSTLRHKNAVTHLERSKFNSDRMKPINFEYSINKDATDNKGYVSAWIPKRSNIRLDYLKKIAIQKGMDEEAANQAAREQLSKLWELINLPVFYESFFKSKNGNNLLQQSIWRVRKNQPIFQCSDCKAITAYNVKNVCMTNGCAGSLKPVESNSLKSHYINQYNNLVPVKMSVKEHTAQLSPENASHYQEKFVNGDINVLSCSTTFEMGVDVGGLEAVFLRNVPPETANYIQRAGRAGRRKASVAFVLTFAQRKSHDLTYYQDPENIIAGVIKPPVLKMDNSKIIKRHLNSLVLSSFFRENDDLFGKVADFFLDSMTIKSGPKRLNQFVRDMPIRLQESVQKVVPNYEQLQYHPEFISWKNDLILEETSLLKKISKLYYQDLEELKKIKEEDFKANRSTDRLNRVMTRIQNEGLISFLSTSNFIPKYGFPVDVVEMVITQTEKDDIRLSRDLSMAIGEYAPGSQIVANGTIYESTGIRKVKGFELPTLYYIECKNCKSYKVIERLNPNYRTLTAQCETCEEVSEVHKMIIPKFGFNAKRVEKASDRKPARENRSRVFFSEYFYSDEEEVKQHQQESEQERTFSLKGQEVRIKYSPYGKLSVISKGRSGQGYKICNSCGSMIGTKDSRHRNQMNKICEGTIDKKSIHLGHEFISDILEVEFVNSTPAPELWDSLLYALLNGISIALGINRRDIDGCIRYNHLATPTLVLFDKVPGGAGYMNEVFAQLEKVIESAKELVSSCQCGKETSCYGCLKDYSNQYCHDTLSRGMVEEYLSKLVK</sequence>
<accession>A0A365K418</accession>
<dbReference type="Pfam" id="PF00270">
    <property type="entry name" value="DEAD"/>
    <property type="match status" value="1"/>
</dbReference>
<dbReference type="GO" id="GO:0043138">
    <property type="term" value="F:3'-5' DNA helicase activity"/>
    <property type="evidence" value="ECO:0007669"/>
    <property type="project" value="TreeGrafter"/>
</dbReference>
<evidence type="ECO:0000313" key="6">
    <source>
        <dbReference type="Proteomes" id="UP000251869"/>
    </source>
</evidence>
<dbReference type="PANTHER" id="PTHR47957:SF3">
    <property type="entry name" value="ATP-DEPENDENT HELICASE HRQ1"/>
    <property type="match status" value="1"/>
</dbReference>
<dbReference type="InterPro" id="IPR018973">
    <property type="entry name" value="MZB"/>
</dbReference>
<dbReference type="SMART" id="SM00487">
    <property type="entry name" value="DEXDc"/>
    <property type="match status" value="1"/>
</dbReference>
<keyword evidence="2" id="KW-0067">ATP-binding</keyword>
<evidence type="ECO:0000256" key="2">
    <source>
        <dbReference type="ARBA" id="ARBA00022840"/>
    </source>
</evidence>
<organism evidence="5 6">
    <name type="scientific">Planococcus maitriensis</name>
    <dbReference type="NCBI Taxonomy" id="221799"/>
    <lineage>
        <taxon>Bacteria</taxon>
        <taxon>Bacillati</taxon>
        <taxon>Bacillota</taxon>
        <taxon>Bacilli</taxon>
        <taxon>Bacillales</taxon>
        <taxon>Caryophanaceae</taxon>
        <taxon>Planococcus</taxon>
    </lineage>
</organism>
<dbReference type="InterPro" id="IPR001650">
    <property type="entry name" value="Helicase_C-like"/>
</dbReference>
<dbReference type="Proteomes" id="UP000251869">
    <property type="component" value="Unassembled WGS sequence"/>
</dbReference>
<evidence type="ECO:0000256" key="1">
    <source>
        <dbReference type="ARBA" id="ARBA00022741"/>
    </source>
</evidence>
<dbReference type="InterPro" id="IPR014001">
    <property type="entry name" value="Helicase_ATP-bd"/>
</dbReference>